<dbReference type="EMBL" id="BMOD01000070">
    <property type="protein sequence ID" value="GGJ60064.1"/>
    <property type="molecule type" value="Genomic_DNA"/>
</dbReference>
<name>A0ABQ2DJB8_9DEIO</name>
<organism evidence="1 2">
    <name type="scientific">Deinococcus roseus</name>
    <dbReference type="NCBI Taxonomy" id="392414"/>
    <lineage>
        <taxon>Bacteria</taxon>
        <taxon>Thermotogati</taxon>
        <taxon>Deinococcota</taxon>
        <taxon>Deinococci</taxon>
        <taxon>Deinococcales</taxon>
        <taxon>Deinococcaceae</taxon>
        <taxon>Deinococcus</taxon>
    </lineage>
</organism>
<evidence type="ECO:0000313" key="1">
    <source>
        <dbReference type="EMBL" id="GGJ60064.1"/>
    </source>
</evidence>
<keyword evidence="2" id="KW-1185">Reference proteome</keyword>
<proteinExistence type="predicted"/>
<dbReference type="RefSeq" id="WP_189009658.1">
    <property type="nucleotide sequence ID" value="NZ_BMOD01000070.1"/>
</dbReference>
<comment type="caution">
    <text evidence="1">The sequence shown here is derived from an EMBL/GenBank/DDBJ whole genome shotgun (WGS) entry which is preliminary data.</text>
</comment>
<accession>A0ABQ2DJB8</accession>
<evidence type="ECO:0000313" key="2">
    <source>
        <dbReference type="Proteomes" id="UP000632222"/>
    </source>
</evidence>
<dbReference type="Proteomes" id="UP000632222">
    <property type="component" value="Unassembled WGS sequence"/>
</dbReference>
<reference evidence="2" key="1">
    <citation type="journal article" date="2019" name="Int. J. Syst. Evol. Microbiol.">
        <title>The Global Catalogue of Microorganisms (GCM) 10K type strain sequencing project: providing services to taxonomists for standard genome sequencing and annotation.</title>
        <authorList>
            <consortium name="The Broad Institute Genomics Platform"/>
            <consortium name="The Broad Institute Genome Sequencing Center for Infectious Disease"/>
            <person name="Wu L."/>
            <person name="Ma J."/>
        </authorList>
    </citation>
    <scope>NUCLEOTIDE SEQUENCE [LARGE SCALE GENOMIC DNA]</scope>
    <source>
        <strain evidence="2">JCM 14370</strain>
    </source>
</reference>
<sequence length="116" mass="13474">MEIKDLSRCSVLFLQAKPLFIEIVTRAPEAQIGVKAPLFFDEDSRARLIPTLDSSEGEQFWASIEAIKNKLLDEEFASLGIDQQQYAEYSFDDLFELHIRDELSAVWLHDWRARLK</sequence>
<gene>
    <name evidence="1" type="ORF">GCM10008938_52730</name>
</gene>
<protein>
    <submittedName>
        <fullName evidence="1">Uncharacterized protein</fullName>
    </submittedName>
</protein>